<feature type="domain" description="Sec23/Sec24 trunk" evidence="1">
    <location>
        <begin position="93"/>
        <end position="167"/>
    </location>
</feature>
<dbReference type="SUPFAM" id="SSF81995">
    <property type="entry name" value="beta-sandwich domain of Sec23/24"/>
    <property type="match status" value="1"/>
</dbReference>
<dbReference type="GO" id="GO:0030127">
    <property type="term" value="C:COPII vesicle coat"/>
    <property type="evidence" value="ECO:0007669"/>
    <property type="project" value="InterPro"/>
</dbReference>
<protein>
    <recommendedName>
        <fullName evidence="1">Sec23/Sec24 trunk domain-containing protein</fullName>
    </recommendedName>
</protein>
<dbReference type="AlphaFoldDB" id="A0A427B3E2"/>
<dbReference type="Proteomes" id="UP000287651">
    <property type="component" value="Unassembled WGS sequence"/>
</dbReference>
<dbReference type="SUPFAM" id="SSF53300">
    <property type="entry name" value="vWA-like"/>
    <property type="match status" value="1"/>
</dbReference>
<dbReference type="Gene3D" id="2.60.40.1670">
    <property type="entry name" value="beta-sandwich domain of Sec23/24"/>
    <property type="match status" value="2"/>
</dbReference>
<evidence type="ECO:0000313" key="3">
    <source>
        <dbReference type="Proteomes" id="UP000287651"/>
    </source>
</evidence>
<dbReference type="GO" id="GO:0070971">
    <property type="term" value="C:endoplasmic reticulum exit site"/>
    <property type="evidence" value="ECO:0007669"/>
    <property type="project" value="TreeGrafter"/>
</dbReference>
<comment type="caution">
    <text evidence="2">The sequence shown here is derived from an EMBL/GenBank/DDBJ whole genome shotgun (WGS) entry which is preliminary data.</text>
</comment>
<reference evidence="2 3" key="1">
    <citation type="journal article" date="2014" name="Agronomy (Basel)">
        <title>A Draft Genome Sequence for Ensete ventricosum, the Drought-Tolerant Tree Against Hunger.</title>
        <authorList>
            <person name="Harrison J."/>
            <person name="Moore K.A."/>
            <person name="Paszkiewicz K."/>
            <person name="Jones T."/>
            <person name="Grant M."/>
            <person name="Ambacheew D."/>
            <person name="Muzemil S."/>
            <person name="Studholme D.J."/>
        </authorList>
    </citation>
    <scope>NUCLEOTIDE SEQUENCE [LARGE SCALE GENOMIC DNA]</scope>
</reference>
<organism evidence="2 3">
    <name type="scientific">Ensete ventricosum</name>
    <name type="common">Abyssinian banana</name>
    <name type="synonym">Musa ensete</name>
    <dbReference type="NCBI Taxonomy" id="4639"/>
    <lineage>
        <taxon>Eukaryota</taxon>
        <taxon>Viridiplantae</taxon>
        <taxon>Streptophyta</taxon>
        <taxon>Embryophyta</taxon>
        <taxon>Tracheophyta</taxon>
        <taxon>Spermatophyta</taxon>
        <taxon>Magnoliopsida</taxon>
        <taxon>Liliopsida</taxon>
        <taxon>Zingiberales</taxon>
        <taxon>Musaceae</taxon>
        <taxon>Ensete</taxon>
    </lineage>
</organism>
<gene>
    <name evidence="2" type="ORF">B296_00010393</name>
</gene>
<dbReference type="InterPro" id="IPR036180">
    <property type="entry name" value="Gelsolin-like_dom_sf"/>
</dbReference>
<dbReference type="InterPro" id="IPR006896">
    <property type="entry name" value="Sec23/24_trunk_dom"/>
</dbReference>
<dbReference type="PANTHER" id="PTHR13803:SF39">
    <property type="entry name" value="SECRETORY 24AB, ISOFORM A"/>
    <property type="match status" value="1"/>
</dbReference>
<proteinExistence type="predicted"/>
<dbReference type="InterPro" id="IPR050550">
    <property type="entry name" value="SEC23_SEC24_subfamily"/>
</dbReference>
<sequence>MGGLQGLVEEFESLTVGSVPGALDPGIDTKLLPRPLSGDEESAKILEMYPLNSHPRILRLTTHAIPNSQSLLSRWHLPLGAVVHPLAEAPDKSALPSLGVGRLRLRGDDLRVYGTDKEHTLRLPEDPFYKQMAAEFTETQIAVDIYAFSEKYSDIASLGVRLTTYHGHCMLRSTDLLALPAVDCDKAFAMQLSLEETLMTSQTVYFQVALLSHVDSYTDNRQYQELRPSIKGCKLVRFCSVICLLVLQVVVSEHDNEISKKLLRILRALREKDPLSYQSCHLVRQGEQPREGLMFLANLLENQTAGCGGYVDWILQIFRQSQSS</sequence>
<dbReference type="GO" id="GO:0008270">
    <property type="term" value="F:zinc ion binding"/>
    <property type="evidence" value="ECO:0007669"/>
    <property type="project" value="TreeGrafter"/>
</dbReference>
<dbReference type="InterPro" id="IPR036465">
    <property type="entry name" value="vWFA_dom_sf"/>
</dbReference>
<dbReference type="GO" id="GO:0090110">
    <property type="term" value="P:COPII-coated vesicle cargo loading"/>
    <property type="evidence" value="ECO:0007669"/>
    <property type="project" value="TreeGrafter"/>
</dbReference>
<accession>A0A427B3E2</accession>
<dbReference type="GO" id="GO:0006886">
    <property type="term" value="P:intracellular protein transport"/>
    <property type="evidence" value="ECO:0007669"/>
    <property type="project" value="InterPro"/>
</dbReference>
<evidence type="ECO:0000259" key="1">
    <source>
        <dbReference type="Pfam" id="PF04811"/>
    </source>
</evidence>
<dbReference type="PANTHER" id="PTHR13803">
    <property type="entry name" value="SEC24-RELATED PROTEIN"/>
    <property type="match status" value="1"/>
</dbReference>
<dbReference type="GO" id="GO:0000149">
    <property type="term" value="F:SNARE binding"/>
    <property type="evidence" value="ECO:0007669"/>
    <property type="project" value="TreeGrafter"/>
</dbReference>
<dbReference type="EMBL" id="AMZH03000583">
    <property type="protein sequence ID" value="RRT82994.1"/>
    <property type="molecule type" value="Genomic_DNA"/>
</dbReference>
<dbReference type="Pfam" id="PF04811">
    <property type="entry name" value="Sec23_trunk"/>
    <property type="match status" value="1"/>
</dbReference>
<evidence type="ECO:0000313" key="2">
    <source>
        <dbReference type="EMBL" id="RRT82994.1"/>
    </source>
</evidence>
<name>A0A427B3E2_ENSVE</name>
<dbReference type="SUPFAM" id="SSF82754">
    <property type="entry name" value="C-terminal, gelsolin-like domain of Sec23/24"/>
    <property type="match status" value="1"/>
</dbReference>